<gene>
    <name evidence="9" type="primary">corA</name>
    <name evidence="9" type="ORF">GCM10010919_09980</name>
</gene>
<evidence type="ECO:0000256" key="2">
    <source>
        <dbReference type="ARBA" id="ARBA00009765"/>
    </source>
</evidence>
<dbReference type="InterPro" id="IPR002523">
    <property type="entry name" value="MgTranspt_CorA/ZnTranspt_ZntB"/>
</dbReference>
<dbReference type="EMBL" id="BNAO01000002">
    <property type="protein sequence ID" value="GHG63878.1"/>
    <property type="molecule type" value="Genomic_DNA"/>
</dbReference>
<evidence type="ECO:0000313" key="9">
    <source>
        <dbReference type="EMBL" id="GHG63878.1"/>
    </source>
</evidence>
<dbReference type="Gene3D" id="3.30.460.20">
    <property type="entry name" value="CorA soluble domain-like"/>
    <property type="match status" value="1"/>
</dbReference>
<dbReference type="Pfam" id="PF01544">
    <property type="entry name" value="CorA"/>
    <property type="match status" value="1"/>
</dbReference>
<keyword evidence="6 8" id="KW-1133">Transmembrane helix</keyword>
<dbReference type="RefSeq" id="WP_189430868.1">
    <property type="nucleotide sequence ID" value="NZ_BNAO01000002.1"/>
</dbReference>
<dbReference type="PANTHER" id="PTHR46494">
    <property type="entry name" value="CORA FAMILY METAL ION TRANSPORTER (EUROFUNG)"/>
    <property type="match status" value="1"/>
</dbReference>
<sequence>MIYIHYFDPELTTWQQRQVTQLTNELRLSAPLWLDLSEASSDEEQQVMQMLAIAPTIAEDFTRQRHPPKFEAQADFSLLILRGYADADFTEFTRSAQVNLLFSRDILISKVLCHEPQLAVLLKPQLSTGINNTVLEWVKQLTLTVSGSYLGKLLSFEDELSELEDHMLRNGDDELMASMMRYRSVLRKVNRNLAYQKDIFADAMYEVQHPLSGHFTNTDLRDFYEKFERLHSMTDMYYDQLSDLVHGYMSTTSHQINERMKVLTMVSTIFIPLTFLAGVYGMNFHNMPELSFANGYFITLVIMLFIGLGSLAWFKFKNWW</sequence>
<evidence type="ECO:0000256" key="1">
    <source>
        <dbReference type="ARBA" id="ARBA00004651"/>
    </source>
</evidence>
<comment type="subcellular location">
    <subcellularLocation>
        <location evidence="1">Cell membrane</location>
        <topology evidence="1">Multi-pass membrane protein</topology>
    </subcellularLocation>
</comment>
<dbReference type="PANTHER" id="PTHR46494:SF1">
    <property type="entry name" value="CORA FAMILY METAL ION TRANSPORTER (EUROFUNG)"/>
    <property type="match status" value="1"/>
</dbReference>
<dbReference type="InterPro" id="IPR045861">
    <property type="entry name" value="CorA_cytoplasmic_dom"/>
</dbReference>
<evidence type="ECO:0000256" key="4">
    <source>
        <dbReference type="ARBA" id="ARBA00022475"/>
    </source>
</evidence>
<dbReference type="Gene3D" id="1.20.58.340">
    <property type="entry name" value="Magnesium transport protein CorA, transmembrane region"/>
    <property type="match status" value="2"/>
</dbReference>
<comment type="similarity">
    <text evidence="2">Belongs to the CorA metal ion transporter (MIT) (TC 1.A.35) family.</text>
</comment>
<dbReference type="CDD" id="cd12822">
    <property type="entry name" value="TmCorA-like"/>
    <property type="match status" value="1"/>
</dbReference>
<organism evidence="9 10">
    <name type="scientific">Alishewanella longhuensis</name>
    <dbReference type="NCBI Taxonomy" id="1091037"/>
    <lineage>
        <taxon>Bacteria</taxon>
        <taxon>Pseudomonadati</taxon>
        <taxon>Pseudomonadota</taxon>
        <taxon>Gammaproteobacteria</taxon>
        <taxon>Alteromonadales</taxon>
        <taxon>Alteromonadaceae</taxon>
        <taxon>Alishewanella</taxon>
    </lineage>
</organism>
<dbReference type="InterPro" id="IPR045863">
    <property type="entry name" value="CorA_TM1_TM2"/>
</dbReference>
<accession>A0ABQ3KW76</accession>
<evidence type="ECO:0000313" key="10">
    <source>
        <dbReference type="Proteomes" id="UP000659697"/>
    </source>
</evidence>
<reference evidence="10" key="1">
    <citation type="journal article" date="2019" name="Int. J. Syst. Evol. Microbiol.">
        <title>The Global Catalogue of Microorganisms (GCM) 10K type strain sequencing project: providing services to taxonomists for standard genome sequencing and annotation.</title>
        <authorList>
            <consortium name="The Broad Institute Genomics Platform"/>
            <consortium name="The Broad Institute Genome Sequencing Center for Infectious Disease"/>
            <person name="Wu L."/>
            <person name="Ma J."/>
        </authorList>
    </citation>
    <scope>NUCLEOTIDE SEQUENCE [LARGE SCALE GENOMIC DNA]</scope>
    <source>
        <strain evidence="10">CGMCC 1.7003</strain>
    </source>
</reference>
<evidence type="ECO:0000256" key="3">
    <source>
        <dbReference type="ARBA" id="ARBA00022448"/>
    </source>
</evidence>
<keyword evidence="3" id="KW-0813">Transport</keyword>
<evidence type="ECO:0000256" key="8">
    <source>
        <dbReference type="SAM" id="Phobius"/>
    </source>
</evidence>
<keyword evidence="5 8" id="KW-0812">Transmembrane</keyword>
<dbReference type="Proteomes" id="UP000659697">
    <property type="component" value="Unassembled WGS sequence"/>
</dbReference>
<evidence type="ECO:0000256" key="6">
    <source>
        <dbReference type="ARBA" id="ARBA00022989"/>
    </source>
</evidence>
<proteinExistence type="inferred from homology"/>
<name>A0ABQ3KW76_9ALTE</name>
<keyword evidence="10" id="KW-1185">Reference proteome</keyword>
<dbReference type="SUPFAM" id="SSF143865">
    <property type="entry name" value="CorA soluble domain-like"/>
    <property type="match status" value="1"/>
</dbReference>
<protein>
    <submittedName>
        <fullName evidence="9">Magnesium transport protein CorA</fullName>
    </submittedName>
</protein>
<keyword evidence="4" id="KW-1003">Cell membrane</keyword>
<keyword evidence="7 8" id="KW-0472">Membrane</keyword>
<comment type="caution">
    <text evidence="9">The sequence shown here is derived from an EMBL/GenBank/DDBJ whole genome shotgun (WGS) entry which is preliminary data.</text>
</comment>
<evidence type="ECO:0000256" key="5">
    <source>
        <dbReference type="ARBA" id="ARBA00022692"/>
    </source>
</evidence>
<dbReference type="SUPFAM" id="SSF144083">
    <property type="entry name" value="Magnesium transport protein CorA, transmembrane region"/>
    <property type="match status" value="1"/>
</dbReference>
<feature type="transmembrane region" description="Helical" evidence="8">
    <location>
        <begin position="294"/>
        <end position="314"/>
    </location>
</feature>
<feature type="transmembrane region" description="Helical" evidence="8">
    <location>
        <begin position="262"/>
        <end position="282"/>
    </location>
</feature>
<evidence type="ECO:0000256" key="7">
    <source>
        <dbReference type="ARBA" id="ARBA00023136"/>
    </source>
</evidence>